<sequence>MSKVKALIAARPWTDTGARAGLFSAAAAATEVVGGENVRVIPEQLVRAGRDGAREQAIRLEIGDIHRPISLGSAVQHGGIALDVEAGTVDDATVIDVSGLTLRTADGEDVDVRVEDGPRGAYRLFVPAVESDTVMRLVVPSLDADTELTFTVLPVRDWTIHVVHHSHFDIGYTDPQAIVLAHQRSFLDSALELLRDSEGELDGERFRWVVESIFTFESWAQSRPQHLVDEFVGYVREGRAELTALPYNLHTDTCSTDELHELLRTARRIAAQYDIPIPSAMQTDVPGTVVGLPDALAENDVKYLAVAHNWAGRSMPQLNGGQLLPRLFRWAAPSGKSVLVWLTDSPHGMAYMEGPLLGFHQDYSAVEDHLPVYLESLAANPYPFPPGVFGWHGTAHAVDRTPYPWDVVHLRTQGFVGDNAPARRRAADIAREWNETWLSPSIRISTNADFFEDAEARLGDEIQTFEGDWGDWWVEGVGSAAYPMTLVRDAQAKVTDAQTVSAVRTLLTGADLPGEAEQSEDVYRTISMFNEHTWGAGNSWRFSDHGFDSGEVQWQWKVANSIVAQQKAGEYLERASAFLGADLGVADGAWASFYAVNTTAIERDTAVRIFVRESTVPMATSFTLHDGRTGESLPYVEEAQSNHEHREAGRFVTARVRSLPPVGLVRIDLRTTDGEPESATAASTSVADPLVIENEHLRVRVDLSMSRIASIVELSTGRELLNPDSLFGGNEYIYDLYTSAGGFNHQSNKTSTSDELELLGDRWRARPAALIERESDAVEERLVYEYPAAGTEWVRVTLRLRHGEPALVIENRVAKDMTDAKESAFFAFPFAGDDPVVRYEVSGGVTGDGLEHVPGAPQHMRAVRDWVTVESADGAVAWVTKDVPLVERGVIALPYAPFPASTSPYEPGTILSWVHNNVWDTNFPVRQAFETTFSYAIGVSPVGSGEASTSVEEVAVAASAALVHPPVVVQANAPAGTGAEAVAERSLLTVSDPRVRLVAAHAIGDRRLLVRLQSFVDAPVSVGVEVPGGITSAIRATFLGEEREPLAVSGSTVTVEIPRLSPAAVILTLP</sequence>
<dbReference type="PANTHER" id="PTHR11607">
    <property type="entry name" value="ALPHA-MANNOSIDASE"/>
    <property type="match status" value="1"/>
</dbReference>
<dbReference type="AlphaFoldDB" id="A0A3S4DJB5"/>
<dbReference type="SUPFAM" id="SSF74650">
    <property type="entry name" value="Galactose mutarotase-like"/>
    <property type="match status" value="1"/>
</dbReference>
<feature type="domain" description="Glycoside hydrolase family 38 N-terminal" evidence="3">
    <location>
        <begin position="159"/>
        <end position="456"/>
    </location>
</feature>
<dbReference type="InterPro" id="IPR011330">
    <property type="entry name" value="Glyco_hydro/deAcase_b/a-brl"/>
</dbReference>
<evidence type="ECO:0000313" key="5">
    <source>
        <dbReference type="Proteomes" id="UP000288547"/>
    </source>
</evidence>
<organism evidence="4 5">
    <name type="scientific">Labedella phragmitis</name>
    <dbReference type="NCBI Taxonomy" id="2498849"/>
    <lineage>
        <taxon>Bacteria</taxon>
        <taxon>Bacillati</taxon>
        <taxon>Actinomycetota</taxon>
        <taxon>Actinomycetes</taxon>
        <taxon>Micrococcales</taxon>
        <taxon>Microbacteriaceae</taxon>
        <taxon>Labedella</taxon>
    </lineage>
</organism>
<dbReference type="RefSeq" id="WP_128493654.1">
    <property type="nucleotide sequence ID" value="NZ_RZNB01000001.1"/>
</dbReference>
<protein>
    <submittedName>
        <fullName evidence="4">Alpha-mannosidase</fullName>
    </submittedName>
</protein>
<dbReference type="GO" id="GO:0004559">
    <property type="term" value="F:alpha-mannosidase activity"/>
    <property type="evidence" value="ECO:0007669"/>
    <property type="project" value="InterPro"/>
</dbReference>
<dbReference type="GO" id="GO:0030246">
    <property type="term" value="F:carbohydrate binding"/>
    <property type="evidence" value="ECO:0007669"/>
    <property type="project" value="InterPro"/>
</dbReference>
<dbReference type="PANTHER" id="PTHR11607:SF3">
    <property type="entry name" value="LYSOSOMAL ALPHA-MANNOSIDASE"/>
    <property type="match status" value="1"/>
</dbReference>
<gene>
    <name evidence="4" type="ORF">ELQ90_02375</name>
</gene>
<dbReference type="InterPro" id="IPR050843">
    <property type="entry name" value="Glycosyl_Hydrlase_38"/>
</dbReference>
<evidence type="ECO:0000256" key="1">
    <source>
        <dbReference type="ARBA" id="ARBA00001947"/>
    </source>
</evidence>
<dbReference type="CDD" id="cd10791">
    <property type="entry name" value="GH38N_AMII_like_1"/>
    <property type="match status" value="1"/>
</dbReference>
<keyword evidence="2" id="KW-0862">Zinc</keyword>
<dbReference type="InterPro" id="IPR011013">
    <property type="entry name" value="Gal_mutarotase_sf_dom"/>
</dbReference>
<accession>A0A3S4DJB5</accession>
<dbReference type="EMBL" id="RZNB01000001">
    <property type="protein sequence ID" value="RWZ52811.1"/>
    <property type="molecule type" value="Genomic_DNA"/>
</dbReference>
<dbReference type="Pfam" id="PF01074">
    <property type="entry name" value="Glyco_hydro_38N"/>
    <property type="match status" value="1"/>
</dbReference>
<proteinExistence type="predicted"/>
<dbReference type="Proteomes" id="UP000288547">
    <property type="component" value="Unassembled WGS sequence"/>
</dbReference>
<evidence type="ECO:0000259" key="3">
    <source>
        <dbReference type="Pfam" id="PF01074"/>
    </source>
</evidence>
<comment type="cofactor">
    <cofactor evidence="1">
        <name>Zn(2+)</name>
        <dbReference type="ChEBI" id="CHEBI:29105"/>
    </cofactor>
</comment>
<dbReference type="GO" id="GO:0006013">
    <property type="term" value="P:mannose metabolic process"/>
    <property type="evidence" value="ECO:0007669"/>
    <property type="project" value="InterPro"/>
</dbReference>
<dbReference type="Gene3D" id="3.20.110.10">
    <property type="entry name" value="Glycoside hydrolase 38, N terminal domain"/>
    <property type="match status" value="1"/>
</dbReference>
<dbReference type="SUPFAM" id="SSF88713">
    <property type="entry name" value="Glycoside hydrolase/deacetylase"/>
    <property type="match status" value="1"/>
</dbReference>
<evidence type="ECO:0000313" key="4">
    <source>
        <dbReference type="EMBL" id="RWZ52811.1"/>
    </source>
</evidence>
<dbReference type="OrthoDB" id="237949at2"/>
<comment type="caution">
    <text evidence="4">The sequence shown here is derived from an EMBL/GenBank/DDBJ whole genome shotgun (WGS) entry which is preliminary data.</text>
</comment>
<reference evidence="4 5" key="1">
    <citation type="submission" date="2018-12" db="EMBL/GenBank/DDBJ databases">
        <authorList>
            <person name="Li F."/>
        </authorList>
    </citation>
    <scope>NUCLEOTIDE SEQUENCE [LARGE SCALE GENOMIC DNA]</scope>
    <source>
        <strain evidence="4 5">11W25H-1</strain>
    </source>
</reference>
<dbReference type="InterPro" id="IPR000602">
    <property type="entry name" value="Glyco_hydro_38_N"/>
</dbReference>
<name>A0A3S4DJB5_9MICO</name>
<keyword evidence="5" id="KW-1185">Reference proteome</keyword>
<evidence type="ECO:0000256" key="2">
    <source>
        <dbReference type="ARBA" id="ARBA00022833"/>
    </source>
</evidence>
<dbReference type="InterPro" id="IPR027291">
    <property type="entry name" value="Glyco_hydro_38_N_sf"/>
</dbReference>